<evidence type="ECO:0000313" key="1">
    <source>
        <dbReference type="EMBL" id="STX50198.1"/>
    </source>
</evidence>
<dbReference type="InterPro" id="IPR026337">
    <property type="entry name" value="AKG_HExxH"/>
</dbReference>
<dbReference type="RefSeq" id="WP_115329797.1">
    <property type="nucleotide sequence ID" value="NZ_CAAAHP010000011.1"/>
</dbReference>
<proteinExistence type="predicted"/>
<dbReference type="AlphaFoldDB" id="A0A378JHN7"/>
<name>A0A378JHN7_9GAMM</name>
<dbReference type="Proteomes" id="UP000254794">
    <property type="component" value="Unassembled WGS sequence"/>
</dbReference>
<organism evidence="1 2">
    <name type="scientific">Legionella busanensis</name>
    <dbReference type="NCBI Taxonomy" id="190655"/>
    <lineage>
        <taxon>Bacteria</taxon>
        <taxon>Pseudomonadati</taxon>
        <taxon>Pseudomonadota</taxon>
        <taxon>Gammaproteobacteria</taxon>
        <taxon>Legionellales</taxon>
        <taxon>Legionellaceae</taxon>
        <taxon>Legionella</taxon>
    </lineage>
</organism>
<sequence length="355" mass="41891">MTINQKLLYTLPMQPFMGKTHIKVMHCYLRKRTRKSFLELILAAEKGLNANFNLLLKKINSLDVNKHFSPMLYFYYYSVLEALYGQKKDEVDNLCHLLNEFSIDNFYIQEFLIDNDQNNPIIENQLNYVRSVSNKIETFEQLSTTEYDLAKKQIAKVFSVIKKTNKKLYNEIQEILAVLHISKGIFFATAATSLKYFGMIILRYKLLDSEEQQFLYFFDSIIHETSHVFLNLLMTIDPIILNSTELYHSPARNVLRPLKGIFHAHFVFFRLIVMYRLAEDYLIDIKHSGHHENYSNRPIRDLPYFYQDRLNAYHIKFKQGEEILLKHAKLTEFGAAFLHSLNLESKNVFSKTINP</sequence>
<protein>
    <submittedName>
        <fullName evidence="1">HEXXH motif domain</fullName>
    </submittedName>
</protein>
<accession>A0A378JHN7</accession>
<keyword evidence="2" id="KW-1185">Reference proteome</keyword>
<dbReference type="EMBL" id="UGOD01000001">
    <property type="protein sequence ID" value="STX50198.1"/>
    <property type="molecule type" value="Genomic_DNA"/>
</dbReference>
<gene>
    <name evidence="1" type="ORF">NCTC13316_00265</name>
</gene>
<dbReference type="OrthoDB" id="5651686at2"/>
<reference evidence="1 2" key="1">
    <citation type="submission" date="2018-06" db="EMBL/GenBank/DDBJ databases">
        <authorList>
            <consortium name="Pathogen Informatics"/>
            <person name="Doyle S."/>
        </authorList>
    </citation>
    <scope>NUCLEOTIDE SEQUENCE [LARGE SCALE GENOMIC DNA]</scope>
    <source>
        <strain evidence="1 2">NCTC13316</strain>
    </source>
</reference>
<dbReference type="NCBIfam" id="TIGR04267">
    <property type="entry name" value="mod_HExxH"/>
    <property type="match status" value="1"/>
</dbReference>
<evidence type="ECO:0000313" key="2">
    <source>
        <dbReference type="Proteomes" id="UP000254794"/>
    </source>
</evidence>